<accession>A0A914RJ20</accession>
<evidence type="ECO:0000313" key="1">
    <source>
        <dbReference type="Proteomes" id="UP000887564"/>
    </source>
</evidence>
<dbReference type="Proteomes" id="UP000887564">
    <property type="component" value="Unplaced"/>
</dbReference>
<proteinExistence type="predicted"/>
<evidence type="ECO:0000313" key="2">
    <source>
        <dbReference type="WBParaSite" id="PEQ_0000180201-mRNA-1"/>
    </source>
</evidence>
<dbReference type="AlphaFoldDB" id="A0A914RJ20"/>
<organism evidence="1 2">
    <name type="scientific">Parascaris equorum</name>
    <name type="common">Equine roundworm</name>
    <dbReference type="NCBI Taxonomy" id="6256"/>
    <lineage>
        <taxon>Eukaryota</taxon>
        <taxon>Metazoa</taxon>
        <taxon>Ecdysozoa</taxon>
        <taxon>Nematoda</taxon>
        <taxon>Chromadorea</taxon>
        <taxon>Rhabditida</taxon>
        <taxon>Spirurina</taxon>
        <taxon>Ascaridomorpha</taxon>
        <taxon>Ascaridoidea</taxon>
        <taxon>Ascarididae</taxon>
        <taxon>Parascaris</taxon>
    </lineage>
</organism>
<name>A0A914RJ20_PAREQ</name>
<reference evidence="2" key="1">
    <citation type="submission" date="2022-11" db="UniProtKB">
        <authorList>
            <consortium name="WormBaseParasite"/>
        </authorList>
    </citation>
    <scope>IDENTIFICATION</scope>
</reference>
<dbReference type="WBParaSite" id="PEQ_0000180201-mRNA-1">
    <property type="protein sequence ID" value="PEQ_0000180201-mRNA-1"/>
    <property type="gene ID" value="PEQ_0000180201"/>
</dbReference>
<sequence>MDISQFIRYRAPIRIHKIFRRKLLCFSKTNTSITIELEKAAFVQGERIMVHGQILNENPSNPNENGRLETTKICNMGPNFLGEGMRLHKNGKRNSVENKTNNKPNLYSYNVVSRK</sequence>
<keyword evidence="1" id="KW-1185">Reference proteome</keyword>
<protein>
    <submittedName>
        <fullName evidence="2">Galectin</fullName>
    </submittedName>
</protein>